<reference evidence="2 3" key="1">
    <citation type="submission" date="2020-08" db="EMBL/GenBank/DDBJ databases">
        <title>Cohnella phylogeny.</title>
        <authorList>
            <person name="Dunlap C."/>
        </authorList>
    </citation>
    <scope>NUCLEOTIDE SEQUENCE [LARGE SCALE GENOMIC DNA]</scope>
    <source>
        <strain evidence="2 3">CBP 2801</strain>
    </source>
</reference>
<keyword evidence="3" id="KW-1185">Reference proteome</keyword>
<protein>
    <recommendedName>
        <fullName evidence="4">DUF5683 domain-containing protein</fullName>
    </recommendedName>
</protein>
<keyword evidence="1" id="KW-1133">Transmembrane helix</keyword>
<gene>
    <name evidence="2" type="ORF">H7C18_25230</name>
</gene>
<accession>A0A7X0VXF6</accession>
<evidence type="ECO:0000256" key="1">
    <source>
        <dbReference type="SAM" id="Phobius"/>
    </source>
</evidence>
<feature type="transmembrane region" description="Helical" evidence="1">
    <location>
        <begin position="98"/>
        <end position="117"/>
    </location>
</feature>
<keyword evidence="1" id="KW-0812">Transmembrane</keyword>
<evidence type="ECO:0000313" key="3">
    <source>
        <dbReference type="Proteomes" id="UP000564644"/>
    </source>
</evidence>
<dbReference type="RefSeq" id="WP_185131871.1">
    <property type="nucleotide sequence ID" value="NZ_JACJVO010000032.1"/>
</dbReference>
<dbReference type="EMBL" id="JACJVO010000032">
    <property type="protein sequence ID" value="MBB6734229.1"/>
    <property type="molecule type" value="Genomic_DNA"/>
</dbReference>
<evidence type="ECO:0008006" key="4">
    <source>
        <dbReference type="Google" id="ProtNLM"/>
    </source>
</evidence>
<evidence type="ECO:0000313" key="2">
    <source>
        <dbReference type="EMBL" id="MBB6734229.1"/>
    </source>
</evidence>
<organism evidence="2 3">
    <name type="scientific">Cohnella zeiphila</name>
    <dbReference type="NCBI Taxonomy" id="2761120"/>
    <lineage>
        <taxon>Bacteria</taxon>
        <taxon>Bacillati</taxon>
        <taxon>Bacillota</taxon>
        <taxon>Bacilli</taxon>
        <taxon>Bacillales</taxon>
        <taxon>Paenibacillaceae</taxon>
        <taxon>Cohnella</taxon>
    </lineage>
</organism>
<feature type="transmembrane region" description="Helical" evidence="1">
    <location>
        <begin position="123"/>
        <end position="143"/>
    </location>
</feature>
<name>A0A7X0VXF6_9BACL</name>
<comment type="caution">
    <text evidence="2">The sequence shown here is derived from an EMBL/GenBank/DDBJ whole genome shotgun (WGS) entry which is preliminary data.</text>
</comment>
<proteinExistence type="predicted"/>
<sequence length="154" mass="17156">MHKSSRVAEAMLWSIALPGFGQFRNGKYIKGTLLIVMEFLINAQSNLNLIIISSFHGDIRGTIDQTDYQWLMFYPCVYMYGIWDAFKDAGGGTKPYAVFPFVFGAFFATIGVIYSPYFLGAMWLGILGLAVGVAVGMALQYAFRNRFATDRNGS</sequence>
<dbReference type="AlphaFoldDB" id="A0A7X0VXF6"/>
<dbReference type="Proteomes" id="UP000564644">
    <property type="component" value="Unassembled WGS sequence"/>
</dbReference>
<keyword evidence="1" id="KW-0472">Membrane</keyword>